<dbReference type="eggNOG" id="COG3677">
    <property type="taxonomic scope" value="Bacteria"/>
</dbReference>
<evidence type="ECO:0000313" key="5">
    <source>
        <dbReference type="Proteomes" id="UP000002420"/>
    </source>
</evidence>
<dbReference type="InterPro" id="IPR024442">
    <property type="entry name" value="Transposase_Zn_ribbon"/>
</dbReference>
<evidence type="ECO:0000313" key="4">
    <source>
        <dbReference type="EMBL" id="ACD96379.1"/>
    </source>
</evidence>
<dbReference type="STRING" id="398767.Glov_0915"/>
<dbReference type="AlphaFoldDB" id="B3E429"/>
<proteinExistence type="predicted"/>
<protein>
    <recommendedName>
        <fullName evidence="1">ISXO2-like transposase domain-containing protein</fullName>
    </recommendedName>
</protein>
<dbReference type="EMBL" id="CP001089">
    <property type="protein sequence ID" value="ACD96379.1"/>
    <property type="molecule type" value="Genomic_DNA"/>
</dbReference>
<dbReference type="Pfam" id="PF12760">
    <property type="entry name" value="Zn_ribbon_IS1595"/>
    <property type="match status" value="1"/>
</dbReference>
<dbReference type="HOGENOM" id="CLU_044348_1_4_7"/>
<dbReference type="EMBL" id="CP001089">
    <property type="protein sequence ID" value="ACD95850.1"/>
    <property type="molecule type" value="Genomic_DNA"/>
</dbReference>
<reference evidence="3 5" key="1">
    <citation type="submission" date="2008-05" db="EMBL/GenBank/DDBJ databases">
        <title>Complete sequence of chromosome of Geobacter lovleyi SZ.</title>
        <authorList>
            <consortium name="US DOE Joint Genome Institute"/>
            <person name="Lucas S."/>
            <person name="Copeland A."/>
            <person name="Lapidus A."/>
            <person name="Glavina del Rio T."/>
            <person name="Dalin E."/>
            <person name="Tice H."/>
            <person name="Bruce D."/>
            <person name="Goodwin L."/>
            <person name="Pitluck S."/>
            <person name="Chertkov O."/>
            <person name="Meincke L."/>
            <person name="Brettin T."/>
            <person name="Detter J.C."/>
            <person name="Han C."/>
            <person name="Tapia R."/>
            <person name="Kuske C.R."/>
            <person name="Schmutz J."/>
            <person name="Larimer F."/>
            <person name="Land M."/>
            <person name="Hauser L."/>
            <person name="Kyrpides N."/>
            <person name="Mikhailova N."/>
            <person name="Sung Y."/>
            <person name="Fletcher K.E."/>
            <person name="Ritalahti K.M."/>
            <person name="Loeffler F.E."/>
            <person name="Richardson P."/>
        </authorList>
    </citation>
    <scope>NUCLEOTIDE SEQUENCE [LARGE SCALE GENOMIC DNA]</scope>
    <source>
        <strain evidence="5">ATCC BAA-1151 / DSM 17278 / SZ</strain>
        <strain evidence="3">SZ</strain>
    </source>
</reference>
<dbReference type="KEGG" id="glo:Glov_2134"/>
<evidence type="ECO:0000259" key="1">
    <source>
        <dbReference type="SMART" id="SM01126"/>
    </source>
</evidence>
<evidence type="ECO:0000313" key="2">
    <source>
        <dbReference type="EMBL" id="ACD94638.1"/>
    </source>
</evidence>
<accession>B3E429</accession>
<sequence>MKMNLIQFQPGLSLNKFLELYGSQEQCETVVESARWPGGFTCSKCGNTHHFTYRRGVSVKVFQCSSCRTQTTLTEGTLFHSTKLPLTIWFQAMFFLTQSKNNVSILELRRLAGISYRAAWRIKHKIMQAMFEREQTTVLSDRVEVDDAYLGGELPGGKVGRGSENKVPFIAAVQTNNQGHPLYAVFSTVKSFCKEEVEIWAKSFLAPSALIVSDGLWCFQAVEAAGCVHQREVVGKDRKSTSMKCFSWINTVLGNLKNSITGTYHAFDFEKYAYRYLGEFQYRFNRRFDLAGMLKRLVAAAVKTKKLPEAKLRQAEDWR</sequence>
<dbReference type="SMART" id="SM01126">
    <property type="entry name" value="DDE_Tnp_IS1595"/>
    <property type="match status" value="1"/>
</dbReference>
<organism evidence="3 5">
    <name type="scientific">Trichlorobacter lovleyi (strain ATCC BAA-1151 / DSM 17278 / SZ)</name>
    <name type="common">Geobacter lovleyi</name>
    <dbReference type="NCBI Taxonomy" id="398767"/>
    <lineage>
        <taxon>Bacteria</taxon>
        <taxon>Pseudomonadati</taxon>
        <taxon>Thermodesulfobacteriota</taxon>
        <taxon>Desulfuromonadia</taxon>
        <taxon>Geobacterales</taxon>
        <taxon>Geobacteraceae</taxon>
        <taxon>Trichlorobacter</taxon>
    </lineage>
</organism>
<evidence type="ECO:0000313" key="3">
    <source>
        <dbReference type="EMBL" id="ACD95850.1"/>
    </source>
</evidence>
<name>B3E429_TRIL1</name>
<dbReference type="Proteomes" id="UP000002420">
    <property type="component" value="Chromosome"/>
</dbReference>
<dbReference type="OrthoDB" id="5401638at2"/>
<dbReference type="InterPro" id="IPR024445">
    <property type="entry name" value="Tnp_ISXO2-like"/>
</dbReference>
<feature type="domain" description="ISXO2-like transposase" evidence="1">
    <location>
        <begin position="138"/>
        <end position="285"/>
    </location>
</feature>
<dbReference type="KEGG" id="glo:Glov_0915"/>
<dbReference type="RefSeq" id="WP_012468988.1">
    <property type="nucleotide sequence ID" value="NC_010814.1"/>
</dbReference>
<dbReference type="Pfam" id="PF12762">
    <property type="entry name" value="DDE_Tnp_IS1595"/>
    <property type="match status" value="1"/>
</dbReference>
<dbReference type="NCBIfam" id="NF033547">
    <property type="entry name" value="transpos_IS1595"/>
    <property type="match status" value="1"/>
</dbReference>
<dbReference type="EMBL" id="CP001089">
    <property type="protein sequence ID" value="ACD94638.1"/>
    <property type="molecule type" value="Genomic_DNA"/>
</dbReference>
<gene>
    <name evidence="2" type="ordered locus">Glov_0915</name>
    <name evidence="3" type="ordered locus">Glov_2134</name>
    <name evidence="4" type="ordered locus">Glov_2666</name>
</gene>
<dbReference type="KEGG" id="glo:Glov_2666"/>
<keyword evidence="5" id="KW-1185">Reference proteome</keyword>